<feature type="region of interest" description="Disordered" evidence="1">
    <location>
        <begin position="1"/>
        <end position="22"/>
    </location>
</feature>
<evidence type="ECO:0000256" key="1">
    <source>
        <dbReference type="SAM" id="MobiDB-lite"/>
    </source>
</evidence>
<dbReference type="PANTHER" id="PTHR37371">
    <property type="entry name" value="OS08G0180400 PROTEIN"/>
    <property type="match status" value="1"/>
</dbReference>
<organism evidence="2 3">
    <name type="scientific">Nelumbo nucifera</name>
    <name type="common">Sacred lotus</name>
    <dbReference type="NCBI Taxonomy" id="4432"/>
    <lineage>
        <taxon>Eukaryota</taxon>
        <taxon>Viridiplantae</taxon>
        <taxon>Streptophyta</taxon>
        <taxon>Embryophyta</taxon>
        <taxon>Tracheophyta</taxon>
        <taxon>Spermatophyta</taxon>
        <taxon>Magnoliopsida</taxon>
        <taxon>Proteales</taxon>
        <taxon>Nelumbonaceae</taxon>
        <taxon>Nelumbo</taxon>
    </lineage>
</organism>
<protein>
    <submittedName>
        <fullName evidence="3">Uncharacterized protein LOC104611214</fullName>
    </submittedName>
</protein>
<dbReference type="AlphaFoldDB" id="A0A1U8B9X3"/>
<dbReference type="RefSeq" id="XP_010276483.1">
    <property type="nucleotide sequence ID" value="XM_010278181.2"/>
</dbReference>
<dbReference type="OMA" id="MKATYAE"/>
<dbReference type="GeneID" id="104611214"/>
<evidence type="ECO:0000313" key="3">
    <source>
        <dbReference type="RefSeq" id="XP_010276483.1"/>
    </source>
</evidence>
<dbReference type="OrthoDB" id="1933837at2759"/>
<accession>A0A1U8B9X3</accession>
<sequence>MKKRAIAAAAKSPEEKDLTTSPLPFATPLFTPNLFDFKSKGFATSSSKKCLALASTRPTKSSPQKTLTKISDLRDLVSSRTDSIKRHLDLSHAEILKDIEASHSRLSKRFKIQTQACQQVMDEAEKEYKKIYDRIGESAQAMEASYGEFIKEVQATTSRACKISIPELMQSAEKSIESLRSRYGIPLTSG</sequence>
<reference evidence="3" key="1">
    <citation type="submission" date="2025-08" db="UniProtKB">
        <authorList>
            <consortium name="RefSeq"/>
        </authorList>
    </citation>
    <scope>IDENTIFICATION</scope>
</reference>
<dbReference type="PANTHER" id="PTHR37371:SF1">
    <property type="entry name" value="KINESIN-LIKE PROTEIN"/>
    <property type="match status" value="1"/>
</dbReference>
<dbReference type="Proteomes" id="UP000189703">
    <property type="component" value="Unplaced"/>
</dbReference>
<dbReference type="KEGG" id="nnu:104611214"/>
<dbReference type="InParanoid" id="A0A1U8B9X3"/>
<name>A0A1U8B9X3_NELNU</name>
<dbReference type="eggNOG" id="ENOG502S15R">
    <property type="taxonomic scope" value="Eukaryota"/>
</dbReference>
<gene>
    <name evidence="3" type="primary">LOC104611214</name>
</gene>
<proteinExistence type="predicted"/>
<keyword evidence="2" id="KW-1185">Reference proteome</keyword>
<evidence type="ECO:0000313" key="2">
    <source>
        <dbReference type="Proteomes" id="UP000189703"/>
    </source>
</evidence>